<dbReference type="InterPro" id="IPR036291">
    <property type="entry name" value="NAD(P)-bd_dom_sf"/>
</dbReference>
<sequence>MSATRIIRLGLIGAGRMGSFHGLSAARHVPGASLTAIADPTPGQAERLAAELGVQKVYTDPQQLLDDPDIDAVLIAAPARSHAELVISTARACKGVFCEKPMAITLDEADRAISAAADARVTLQVGFNRRFAKSFRTAHLDVVAGRIGTPQLLRSLTRDPALNNPAASPQWVIFLETLIHDFDTLRYLNPGAEAVEVFVMADALIAPSYKEKGFLDTAVVTIRFDNGAIATAEASFQAVYGYDVRGEVFGSAGMLTMGNVNDSDLLRYLANGVQADTQRMDTDLLRDAYVAELNHFVHCVRSGERPLASGEDARAALAIARACIESFQQGKTVRVQGALS</sequence>
<name>A0A0P9LUI8_PSECA</name>
<dbReference type="GO" id="GO:0000166">
    <property type="term" value="F:nucleotide binding"/>
    <property type="evidence" value="ECO:0007669"/>
    <property type="project" value="InterPro"/>
</dbReference>
<evidence type="ECO:0000259" key="3">
    <source>
        <dbReference type="Pfam" id="PF01408"/>
    </source>
</evidence>
<evidence type="ECO:0000313" key="5">
    <source>
        <dbReference type="EMBL" id="KPW81863.1"/>
    </source>
</evidence>
<evidence type="ECO:0000256" key="1">
    <source>
        <dbReference type="ARBA" id="ARBA00010928"/>
    </source>
</evidence>
<dbReference type="Pfam" id="PF01408">
    <property type="entry name" value="GFO_IDH_MocA"/>
    <property type="match status" value="1"/>
</dbReference>
<dbReference type="Gene3D" id="3.40.50.720">
    <property type="entry name" value="NAD(P)-binding Rossmann-like Domain"/>
    <property type="match status" value="1"/>
</dbReference>
<evidence type="ECO:0000313" key="6">
    <source>
        <dbReference type="Proteomes" id="UP000050564"/>
    </source>
</evidence>
<accession>A0A0P9LUI8</accession>
<dbReference type="SUPFAM" id="SSF51735">
    <property type="entry name" value="NAD(P)-binding Rossmann-fold domains"/>
    <property type="match status" value="1"/>
</dbReference>
<dbReference type="InterPro" id="IPR004104">
    <property type="entry name" value="Gfo/Idh/MocA-like_OxRdtase_C"/>
</dbReference>
<dbReference type="SUPFAM" id="SSF55347">
    <property type="entry name" value="Glyceraldehyde-3-phosphate dehydrogenase-like, C-terminal domain"/>
    <property type="match status" value="1"/>
</dbReference>
<keyword evidence="2" id="KW-0560">Oxidoreductase</keyword>
<proteinExistence type="inferred from homology"/>
<gene>
    <name evidence="5" type="ORF">ALO81_02508</name>
</gene>
<evidence type="ECO:0000259" key="4">
    <source>
        <dbReference type="Pfam" id="PF02894"/>
    </source>
</evidence>
<dbReference type="Gene3D" id="3.30.360.10">
    <property type="entry name" value="Dihydrodipicolinate Reductase, domain 2"/>
    <property type="match status" value="1"/>
</dbReference>
<dbReference type="PANTHER" id="PTHR42840:SF3">
    <property type="entry name" value="BINDING ROSSMANN FOLD OXIDOREDUCTASE, PUTATIVE (AFU_ORTHOLOGUE AFUA_2G10240)-RELATED"/>
    <property type="match status" value="1"/>
</dbReference>
<dbReference type="Proteomes" id="UP000050564">
    <property type="component" value="Unassembled WGS sequence"/>
</dbReference>
<dbReference type="EMBL" id="LJPX01000009">
    <property type="protein sequence ID" value="KPW81863.1"/>
    <property type="molecule type" value="Genomic_DNA"/>
</dbReference>
<dbReference type="GO" id="GO:0016491">
    <property type="term" value="F:oxidoreductase activity"/>
    <property type="evidence" value="ECO:0007669"/>
    <property type="project" value="UniProtKB-KW"/>
</dbReference>
<dbReference type="Pfam" id="PF02894">
    <property type="entry name" value="GFO_IDH_MocA_C"/>
    <property type="match status" value="1"/>
</dbReference>
<evidence type="ECO:0000256" key="2">
    <source>
        <dbReference type="ARBA" id="ARBA00023002"/>
    </source>
</evidence>
<protein>
    <submittedName>
        <fullName evidence="5">Myo-inositol 2-dehydrogenase</fullName>
    </submittedName>
</protein>
<feature type="domain" description="Gfo/Idh/MocA-like oxidoreductase N-terminal" evidence="3">
    <location>
        <begin position="7"/>
        <end position="127"/>
    </location>
</feature>
<dbReference type="PATRIC" id="fig|86840.3.peg.3520"/>
<organism evidence="5 6">
    <name type="scientific">Pseudomonas cannabina</name>
    <dbReference type="NCBI Taxonomy" id="86840"/>
    <lineage>
        <taxon>Bacteria</taxon>
        <taxon>Pseudomonadati</taxon>
        <taxon>Pseudomonadota</taxon>
        <taxon>Gammaproteobacteria</taxon>
        <taxon>Pseudomonadales</taxon>
        <taxon>Pseudomonadaceae</taxon>
        <taxon>Pseudomonas</taxon>
    </lineage>
</organism>
<dbReference type="RefSeq" id="WP_054998556.1">
    <property type="nucleotide sequence ID" value="NZ_FNKU01000001.1"/>
</dbReference>
<dbReference type="AlphaFoldDB" id="A0A0P9LUI8"/>
<reference evidence="5 6" key="1">
    <citation type="submission" date="2015-09" db="EMBL/GenBank/DDBJ databases">
        <title>Genome announcement of multiple Pseudomonas syringae strains.</title>
        <authorList>
            <person name="Thakur S."/>
            <person name="Wang P.W."/>
            <person name="Gong Y."/>
            <person name="Weir B.S."/>
            <person name="Guttman D.S."/>
        </authorList>
    </citation>
    <scope>NUCLEOTIDE SEQUENCE [LARGE SCALE GENOMIC DNA]</scope>
    <source>
        <strain evidence="5 6">ICMP2823</strain>
    </source>
</reference>
<comment type="similarity">
    <text evidence="1">Belongs to the Gfo/Idh/MocA family.</text>
</comment>
<dbReference type="InterPro" id="IPR000683">
    <property type="entry name" value="Gfo/Idh/MocA-like_OxRdtase_N"/>
</dbReference>
<comment type="caution">
    <text evidence="5">The sequence shown here is derived from an EMBL/GenBank/DDBJ whole genome shotgun (WGS) entry which is preliminary data.</text>
</comment>
<feature type="domain" description="Gfo/Idh/MocA-like oxidoreductase C-terminal" evidence="4">
    <location>
        <begin position="145"/>
        <end position="334"/>
    </location>
</feature>
<dbReference type="PANTHER" id="PTHR42840">
    <property type="entry name" value="NAD(P)-BINDING ROSSMANN-FOLD SUPERFAMILY PROTEIN-RELATED"/>
    <property type="match status" value="1"/>
</dbReference>